<dbReference type="OrthoDB" id="1103324at2759"/>
<feature type="binding site" description="axial binding residue" evidence="4">
    <location>
        <position position="463"/>
    </location>
    <ligand>
        <name>heme</name>
        <dbReference type="ChEBI" id="CHEBI:30413"/>
    </ligand>
    <ligandPart>
        <name>Fe</name>
        <dbReference type="ChEBI" id="CHEBI:18248"/>
    </ligandPart>
</feature>
<dbReference type="EMBL" id="MCGN01000001">
    <property type="protein sequence ID" value="ORZ02476.1"/>
    <property type="molecule type" value="Genomic_DNA"/>
</dbReference>
<evidence type="ECO:0000256" key="2">
    <source>
        <dbReference type="ARBA" id="ARBA00023002"/>
    </source>
</evidence>
<dbReference type="GO" id="GO:0020037">
    <property type="term" value="F:heme binding"/>
    <property type="evidence" value="ECO:0007669"/>
    <property type="project" value="InterPro"/>
</dbReference>
<evidence type="ECO:0000256" key="4">
    <source>
        <dbReference type="PIRSR" id="PIRSR602401-1"/>
    </source>
</evidence>
<keyword evidence="4 5" id="KW-0349">Heme</keyword>
<dbReference type="OMA" id="EHDIAFA"/>
<keyword evidence="2 5" id="KW-0560">Oxidoreductase</keyword>
<dbReference type="PROSITE" id="PS00086">
    <property type="entry name" value="CYTOCHROME_P450"/>
    <property type="match status" value="1"/>
</dbReference>
<keyword evidence="1 4" id="KW-0479">Metal-binding</keyword>
<dbReference type="GO" id="GO:0005506">
    <property type="term" value="F:iron ion binding"/>
    <property type="evidence" value="ECO:0007669"/>
    <property type="project" value="InterPro"/>
</dbReference>
<dbReference type="Gene3D" id="1.10.630.10">
    <property type="entry name" value="Cytochrome P450"/>
    <property type="match status" value="1"/>
</dbReference>
<dbReference type="PANTHER" id="PTHR46300">
    <property type="entry name" value="P450, PUTATIVE (EUROFUNG)-RELATED-RELATED"/>
    <property type="match status" value="1"/>
</dbReference>
<dbReference type="SUPFAM" id="SSF48264">
    <property type="entry name" value="Cytochrome P450"/>
    <property type="match status" value="1"/>
</dbReference>
<proteinExistence type="inferred from homology"/>
<dbReference type="STRING" id="13706.A0A1X2HSC3"/>
<dbReference type="InterPro" id="IPR002401">
    <property type="entry name" value="Cyt_P450_E_grp-I"/>
</dbReference>
<dbReference type="PRINTS" id="PR00385">
    <property type="entry name" value="P450"/>
</dbReference>
<dbReference type="InterPro" id="IPR017972">
    <property type="entry name" value="Cyt_P450_CS"/>
</dbReference>
<dbReference type="GO" id="GO:0004497">
    <property type="term" value="F:monooxygenase activity"/>
    <property type="evidence" value="ECO:0007669"/>
    <property type="project" value="UniProtKB-KW"/>
</dbReference>
<dbReference type="AlphaFoldDB" id="A0A1X2HSC3"/>
<reference evidence="6 7" key="1">
    <citation type="submission" date="2016-07" db="EMBL/GenBank/DDBJ databases">
        <title>Pervasive Adenine N6-methylation of Active Genes in Fungi.</title>
        <authorList>
            <consortium name="DOE Joint Genome Institute"/>
            <person name="Mondo S.J."/>
            <person name="Dannebaum R.O."/>
            <person name="Kuo R.C."/>
            <person name="Labutti K."/>
            <person name="Haridas S."/>
            <person name="Kuo A."/>
            <person name="Salamov A."/>
            <person name="Ahrendt S.R."/>
            <person name="Lipzen A."/>
            <person name="Sullivan W."/>
            <person name="Andreopoulos W.B."/>
            <person name="Clum A."/>
            <person name="Lindquist E."/>
            <person name="Daum C."/>
            <person name="Ramamoorthy G.K."/>
            <person name="Gryganskyi A."/>
            <person name="Culley D."/>
            <person name="Magnuson J.K."/>
            <person name="James T.Y."/>
            <person name="O'Malley M.A."/>
            <person name="Stajich J.E."/>
            <person name="Spatafora J.W."/>
            <person name="Visel A."/>
            <person name="Grigoriev I.V."/>
        </authorList>
    </citation>
    <scope>NUCLEOTIDE SEQUENCE [LARGE SCALE GENOMIC DNA]</scope>
    <source>
        <strain evidence="6 7">NRRL 2496</strain>
    </source>
</reference>
<accession>A0A1X2HSC3</accession>
<evidence type="ECO:0000256" key="3">
    <source>
        <dbReference type="ARBA" id="ARBA00023004"/>
    </source>
</evidence>
<keyword evidence="3 4" id="KW-0408">Iron</keyword>
<evidence type="ECO:0000313" key="7">
    <source>
        <dbReference type="Proteomes" id="UP000242180"/>
    </source>
</evidence>
<organism evidence="6 7">
    <name type="scientific">Syncephalastrum racemosum</name>
    <name type="common">Filamentous fungus</name>
    <dbReference type="NCBI Taxonomy" id="13706"/>
    <lineage>
        <taxon>Eukaryota</taxon>
        <taxon>Fungi</taxon>
        <taxon>Fungi incertae sedis</taxon>
        <taxon>Mucoromycota</taxon>
        <taxon>Mucoromycotina</taxon>
        <taxon>Mucoromycetes</taxon>
        <taxon>Mucorales</taxon>
        <taxon>Syncephalastraceae</taxon>
        <taxon>Syncephalastrum</taxon>
    </lineage>
</organism>
<evidence type="ECO:0000313" key="6">
    <source>
        <dbReference type="EMBL" id="ORZ02476.1"/>
    </source>
</evidence>
<dbReference type="GO" id="GO:0016705">
    <property type="term" value="F:oxidoreductase activity, acting on paired donors, with incorporation or reduction of molecular oxygen"/>
    <property type="evidence" value="ECO:0007669"/>
    <property type="project" value="InterPro"/>
</dbReference>
<comment type="caution">
    <text evidence="6">The sequence shown here is derived from an EMBL/GenBank/DDBJ whole genome shotgun (WGS) entry which is preliminary data.</text>
</comment>
<dbReference type="InParanoid" id="A0A1X2HSC3"/>
<name>A0A1X2HSC3_SYNRA</name>
<protein>
    <submittedName>
        <fullName evidence="6">Cytochrome P450</fullName>
    </submittedName>
</protein>
<dbReference type="InterPro" id="IPR036396">
    <property type="entry name" value="Cyt_P450_sf"/>
</dbReference>
<keyword evidence="5" id="KW-0503">Monooxygenase</keyword>
<gene>
    <name evidence="6" type="ORF">BCR43DRAFT_481604</name>
</gene>
<dbReference type="PRINTS" id="PR00463">
    <property type="entry name" value="EP450I"/>
</dbReference>
<keyword evidence="7" id="KW-1185">Reference proteome</keyword>
<sequence>MSFPYDIWGLTKEQVVSISTAIAATGLGLYTLYSVTCGPSYAKEARKRGLIAVPEAKGALPYVGHLFSLGKAPAVRVTEWASELQSPIVRIRMGVKPWMMICDQQLAHDLFVTHGSITSHRPHQVYSHKFYSLEERGIIIPPPGKRWKKSRAAALTVLAPKHVERFSEIIKSEADYIVEHLMADTKRSGQVEPFKPLQSATMNVVLMVCLGMRVPSAHDPFFKEIIDVVDRGIKYCGADNDMSAFLPILSALDILVRKERTLKQYIDTERNPLFRRLIQHGLEGDKDCFVKSLYALKDEYDLDEDGILVMMNDMLAAGSDTIAVTLAWNVAILCHYPEVQAKMQREIDEFVSVHRRYPTYNESEQFPYIVSVQKECMRYRPTSPFGLLHMAAEDFECRGYFIPKGTTLVSNMHAMHLNPEIFPDPHKFIPERYMWNNRPMSALANTKIETRDQYNFGWGRRMCPGIHLAEVEMFEIYIRLFSRCKIEPALNEKGEKVYPDLSKGRYGGLVLLPEHYQVRFVQRSDVPSFYENCMSRKQSTFY</sequence>
<comment type="similarity">
    <text evidence="5">Belongs to the cytochrome P450 family.</text>
</comment>
<dbReference type="PANTHER" id="PTHR46300:SF11">
    <property type="entry name" value="OXIDOREDUCTASE, PUTATIVE-RELATED"/>
    <property type="match status" value="1"/>
</dbReference>
<evidence type="ECO:0000256" key="5">
    <source>
        <dbReference type="RuleBase" id="RU000461"/>
    </source>
</evidence>
<dbReference type="Pfam" id="PF00067">
    <property type="entry name" value="p450"/>
    <property type="match status" value="1"/>
</dbReference>
<comment type="cofactor">
    <cofactor evidence="4">
        <name>heme</name>
        <dbReference type="ChEBI" id="CHEBI:30413"/>
    </cofactor>
</comment>
<dbReference type="InterPro" id="IPR050364">
    <property type="entry name" value="Cytochrome_P450_fung"/>
</dbReference>
<dbReference type="Proteomes" id="UP000242180">
    <property type="component" value="Unassembled WGS sequence"/>
</dbReference>
<dbReference type="InterPro" id="IPR001128">
    <property type="entry name" value="Cyt_P450"/>
</dbReference>
<evidence type="ECO:0000256" key="1">
    <source>
        <dbReference type="ARBA" id="ARBA00022723"/>
    </source>
</evidence>